<comment type="similarity">
    <text evidence="1">Belongs to the CapA family.</text>
</comment>
<dbReference type="InterPro" id="IPR019079">
    <property type="entry name" value="Capsule_synth_CapA"/>
</dbReference>
<accession>A0ABY5ANU1</accession>
<dbReference type="InterPro" id="IPR052169">
    <property type="entry name" value="CW_Biosynth-Accessory"/>
</dbReference>
<dbReference type="Proteomes" id="UP001056708">
    <property type="component" value="Chromosome"/>
</dbReference>
<dbReference type="InterPro" id="IPR029052">
    <property type="entry name" value="Metallo-depent_PP-like"/>
</dbReference>
<sequence length="527" mass="58481">MEWSKSVGRQPEANHPQTRNLEARIQAIRWSLRSDAIVVRMQEHAPWLQVLFEAAFIPDRSVCIPLARRELQDYTRAGVRAIVIYGRRLGEQEPQWTYKYPLKEFPPTVAPLQPSAVETPQVLKKASKQLLVRVSALSLLGVSLGGVWGLLDHHQFRAYTSQLGQTLMTRFSQNLDYLTTSSPDPSLAETNLTEILPEPPEIPSPNLPSSITIKAVGDIIPGTNYPSHRLPPDPGVFFAQVQQELQGVDILFGNYESTLTDHPYSIKDTSRGTQFAFRSPPSYANLFREVGFTILSIANNHSMDFGEVGFRDTIRHLNAVDVATTGEKGQITYLKVGDATVAFIGFSTYDFHNSINDYEGAKQLIREAKKNAGIVVLSIHAGAEGVGAMRVSDRQESFLGEDRGNIVRFSREAIEAGADLILGHGPHVARAINIQDNRLIAYSLADFLGYETLSTQGALAYSLILEVELNLDGEFLSGRIIPIHLGYDGIPRPDPQFRTVDLIRRLTAEDFPDAPLTIDEKGQIIVK</sequence>
<name>A0ABY5ANU1_9CYAN</name>
<keyword evidence="4" id="KW-1185">Reference proteome</keyword>
<dbReference type="CDD" id="cd07381">
    <property type="entry name" value="MPP_CapA"/>
    <property type="match status" value="1"/>
</dbReference>
<dbReference type="SUPFAM" id="SSF56300">
    <property type="entry name" value="Metallo-dependent phosphatases"/>
    <property type="match status" value="1"/>
</dbReference>
<dbReference type="PANTHER" id="PTHR33393:SF11">
    <property type="entry name" value="POLYGLUTAMINE SYNTHESIS ACCESSORY PROTEIN RV0574C-RELATED"/>
    <property type="match status" value="1"/>
</dbReference>
<protein>
    <submittedName>
        <fullName evidence="3">CapA family protein</fullName>
    </submittedName>
</protein>
<evidence type="ECO:0000313" key="3">
    <source>
        <dbReference type="EMBL" id="USR90857.1"/>
    </source>
</evidence>
<proteinExistence type="inferred from homology"/>
<gene>
    <name evidence="3" type="ORF">NEA10_18865</name>
</gene>
<dbReference type="PANTHER" id="PTHR33393">
    <property type="entry name" value="POLYGLUTAMINE SYNTHESIS ACCESSORY PROTEIN RV0574C-RELATED"/>
    <property type="match status" value="1"/>
</dbReference>
<dbReference type="SMART" id="SM00854">
    <property type="entry name" value="PGA_cap"/>
    <property type="match status" value="1"/>
</dbReference>
<dbReference type="Gene3D" id="3.60.21.10">
    <property type="match status" value="1"/>
</dbReference>
<evidence type="ECO:0000313" key="4">
    <source>
        <dbReference type="Proteomes" id="UP001056708"/>
    </source>
</evidence>
<reference evidence="3" key="1">
    <citation type="submission" date="2022-06" db="EMBL/GenBank/DDBJ databases">
        <title>Genome sequence of Phormidium yuhuli AB48 isolated from an industrial photobioreactor environment.</title>
        <authorList>
            <person name="Qiu Y."/>
            <person name="Noonan A.J.C."/>
            <person name="Dofher K."/>
            <person name="Koch M."/>
            <person name="Kieft B."/>
            <person name="Lin X."/>
            <person name="Ziels R.M."/>
            <person name="Hallam S.J."/>
        </authorList>
    </citation>
    <scope>NUCLEOTIDE SEQUENCE</scope>
    <source>
        <strain evidence="3">AB48</strain>
    </source>
</reference>
<dbReference type="Pfam" id="PF09587">
    <property type="entry name" value="PGA_cap"/>
    <property type="match status" value="1"/>
</dbReference>
<evidence type="ECO:0000259" key="2">
    <source>
        <dbReference type="SMART" id="SM00854"/>
    </source>
</evidence>
<feature type="domain" description="Capsule synthesis protein CapA" evidence="2">
    <location>
        <begin position="212"/>
        <end position="451"/>
    </location>
</feature>
<evidence type="ECO:0000256" key="1">
    <source>
        <dbReference type="ARBA" id="ARBA00005662"/>
    </source>
</evidence>
<organism evidence="3 4">
    <name type="scientific">Phormidium yuhuli AB48</name>
    <dbReference type="NCBI Taxonomy" id="2940671"/>
    <lineage>
        <taxon>Bacteria</taxon>
        <taxon>Bacillati</taxon>
        <taxon>Cyanobacteriota</taxon>
        <taxon>Cyanophyceae</taxon>
        <taxon>Oscillatoriophycideae</taxon>
        <taxon>Oscillatoriales</taxon>
        <taxon>Oscillatoriaceae</taxon>
        <taxon>Phormidium</taxon>
        <taxon>Phormidium yuhuli</taxon>
    </lineage>
</organism>
<dbReference type="EMBL" id="CP098611">
    <property type="protein sequence ID" value="USR90857.1"/>
    <property type="molecule type" value="Genomic_DNA"/>
</dbReference>
<dbReference type="RefSeq" id="WP_252662881.1">
    <property type="nucleotide sequence ID" value="NZ_CP098611.1"/>
</dbReference>